<name>A0A1J5QJD1_9ZZZZ</name>
<sequence>MTIDFKDHVTALESGFLPRPVGINARYQRTFGLGQMERISKGLVNFLNGNPQAGVAGVSGGHNLVLDASCQLDRNGKGQALIAARAAVDLRVDAHDLATGIEQRPAGVARIDGHIGLDKGQVVAGITLFGTDNARRDGVFQTKRRANGHHPFTDTQAADITHLDGRQASGLDFDQGHIAALVSYDDFGLELALVGQCDDHLIRAVNHVGVGHDQAV</sequence>
<gene>
    <name evidence="1" type="ORF">GALL_406890</name>
</gene>
<dbReference type="AlphaFoldDB" id="A0A1J5QJD1"/>
<protein>
    <submittedName>
        <fullName evidence="1">Uncharacterized protein</fullName>
    </submittedName>
</protein>
<evidence type="ECO:0000313" key="1">
    <source>
        <dbReference type="EMBL" id="OIQ77611.1"/>
    </source>
</evidence>
<comment type="caution">
    <text evidence="1">The sequence shown here is derived from an EMBL/GenBank/DDBJ whole genome shotgun (WGS) entry which is preliminary data.</text>
</comment>
<accession>A0A1J5QJD1</accession>
<dbReference type="EMBL" id="MLJW01001573">
    <property type="protein sequence ID" value="OIQ77611.1"/>
    <property type="molecule type" value="Genomic_DNA"/>
</dbReference>
<proteinExistence type="predicted"/>
<organism evidence="1">
    <name type="scientific">mine drainage metagenome</name>
    <dbReference type="NCBI Taxonomy" id="410659"/>
    <lineage>
        <taxon>unclassified sequences</taxon>
        <taxon>metagenomes</taxon>
        <taxon>ecological metagenomes</taxon>
    </lineage>
</organism>
<reference evidence="1" key="1">
    <citation type="submission" date="2016-10" db="EMBL/GenBank/DDBJ databases">
        <title>Sequence of Gallionella enrichment culture.</title>
        <authorList>
            <person name="Poehlein A."/>
            <person name="Muehling M."/>
            <person name="Daniel R."/>
        </authorList>
    </citation>
    <scope>NUCLEOTIDE SEQUENCE</scope>
</reference>